<evidence type="ECO:0000313" key="3">
    <source>
        <dbReference type="WBParaSite" id="TREG1_78890.1"/>
    </source>
</evidence>
<organism evidence="2 3">
    <name type="scientific">Trichobilharzia regenti</name>
    <name type="common">Nasal bird schistosome</name>
    <dbReference type="NCBI Taxonomy" id="157069"/>
    <lineage>
        <taxon>Eukaryota</taxon>
        <taxon>Metazoa</taxon>
        <taxon>Spiralia</taxon>
        <taxon>Lophotrochozoa</taxon>
        <taxon>Platyhelminthes</taxon>
        <taxon>Trematoda</taxon>
        <taxon>Digenea</taxon>
        <taxon>Strigeidida</taxon>
        <taxon>Schistosomatoidea</taxon>
        <taxon>Schistosomatidae</taxon>
        <taxon>Trichobilharzia</taxon>
    </lineage>
</organism>
<dbReference type="AlphaFoldDB" id="A0AA85KF40"/>
<name>A0AA85KF40_TRIRE</name>
<dbReference type="InterPro" id="IPR052579">
    <property type="entry name" value="Zinc_finger_SWIM"/>
</dbReference>
<evidence type="ECO:0000313" key="2">
    <source>
        <dbReference type="Proteomes" id="UP000050795"/>
    </source>
</evidence>
<proteinExistence type="predicted"/>
<evidence type="ECO:0000259" key="1">
    <source>
        <dbReference type="Pfam" id="PF21056"/>
    </source>
</evidence>
<dbReference type="PANTHER" id="PTHR31569">
    <property type="entry name" value="SWIM-TYPE DOMAIN-CONTAINING PROTEIN"/>
    <property type="match status" value="1"/>
</dbReference>
<feature type="domain" description="ZSWIM1/3 RNaseH-like" evidence="1">
    <location>
        <begin position="31"/>
        <end position="148"/>
    </location>
</feature>
<sequence length="213" mass="24069">MTYNDLLNIRAAVVEDCDLQSVVFSKLRQVGKLVVIRDENNGRMKLACFSSSRQIEIYHKFPEVVGFDSTYNTNRGNYKLFQFVVTDCHGEGLPVMFAWSRQERLDDVTKILQTFKSIMGTTSYTETFVMDCAKALRGAVETTHPLCNIILCAFHVSRAMRKKAVCIAYDSRGINSWILHIPRSHTASGSPFCDVYTQTLAAFEETMGSIIQP</sequence>
<reference evidence="2" key="1">
    <citation type="submission" date="2022-06" db="EMBL/GenBank/DDBJ databases">
        <authorList>
            <person name="Berger JAMES D."/>
            <person name="Berger JAMES D."/>
        </authorList>
    </citation>
    <scope>NUCLEOTIDE SEQUENCE [LARGE SCALE GENOMIC DNA]</scope>
</reference>
<dbReference type="PANTHER" id="PTHR31569:SF4">
    <property type="entry name" value="SWIM-TYPE DOMAIN-CONTAINING PROTEIN"/>
    <property type="match status" value="1"/>
</dbReference>
<protein>
    <recommendedName>
        <fullName evidence="1">ZSWIM1/3 RNaseH-like domain-containing protein</fullName>
    </recommendedName>
</protein>
<accession>A0AA85KF40</accession>
<dbReference type="WBParaSite" id="TREG1_78890.1">
    <property type="protein sequence ID" value="TREG1_78890.1"/>
    <property type="gene ID" value="TREG1_78890"/>
</dbReference>
<dbReference type="Pfam" id="PF21056">
    <property type="entry name" value="ZSWIM1-3_RNaseH-like"/>
    <property type="match status" value="1"/>
</dbReference>
<reference evidence="3" key="2">
    <citation type="submission" date="2023-11" db="UniProtKB">
        <authorList>
            <consortium name="WormBaseParasite"/>
        </authorList>
    </citation>
    <scope>IDENTIFICATION</scope>
</reference>
<dbReference type="Proteomes" id="UP000050795">
    <property type="component" value="Unassembled WGS sequence"/>
</dbReference>
<dbReference type="InterPro" id="IPR048324">
    <property type="entry name" value="ZSWIM1-3_RNaseH-like"/>
</dbReference>
<keyword evidence="2" id="KW-1185">Reference proteome</keyword>